<reference evidence="1" key="2">
    <citation type="submission" date="2022-08" db="UniProtKB">
        <authorList>
            <consortium name="EnsemblMetazoa"/>
        </authorList>
    </citation>
    <scope>IDENTIFICATION</scope>
    <source>
        <strain evidence="1">STECLA/ALBI9_A</strain>
    </source>
</reference>
<dbReference type="VEuPathDB" id="VectorBase:AALB014705"/>
<name>A0A182FYL8_ANOAL</name>
<reference evidence="1 2" key="1">
    <citation type="journal article" date="2017" name="G3 (Bethesda)">
        <title>The Physical Genome Mapping of Anopheles albimanus Corrected Scaffold Misassemblies and Identified Interarm Rearrangements in Genus Anopheles.</title>
        <authorList>
            <person name="Artemov G.N."/>
            <person name="Peery A.N."/>
            <person name="Jiang X."/>
            <person name="Tu Z."/>
            <person name="Stegniy V.N."/>
            <person name="Sharakhova M.V."/>
            <person name="Sharakhov I.V."/>
        </authorList>
    </citation>
    <scope>NUCLEOTIDE SEQUENCE [LARGE SCALE GENOMIC DNA]</scope>
    <source>
        <strain evidence="1 2">ALBI9_A</strain>
    </source>
</reference>
<evidence type="ECO:0000313" key="2">
    <source>
        <dbReference type="Proteomes" id="UP000069272"/>
    </source>
</evidence>
<organism evidence="1 2">
    <name type="scientific">Anopheles albimanus</name>
    <name type="common">New world malaria mosquito</name>
    <dbReference type="NCBI Taxonomy" id="7167"/>
    <lineage>
        <taxon>Eukaryota</taxon>
        <taxon>Metazoa</taxon>
        <taxon>Ecdysozoa</taxon>
        <taxon>Arthropoda</taxon>
        <taxon>Hexapoda</taxon>
        <taxon>Insecta</taxon>
        <taxon>Pterygota</taxon>
        <taxon>Neoptera</taxon>
        <taxon>Endopterygota</taxon>
        <taxon>Diptera</taxon>
        <taxon>Nematocera</taxon>
        <taxon>Culicoidea</taxon>
        <taxon>Culicidae</taxon>
        <taxon>Anophelinae</taxon>
        <taxon>Anopheles</taxon>
    </lineage>
</organism>
<sequence>MLSSSNSSAFKDRRLINVKSSLFPVPVVPIRVGNTCPCFWCICVIAKDQALVSLLQHVPLRAPRRM</sequence>
<dbReference type="EnsemblMetazoa" id="AALB014705-RA">
    <property type="protein sequence ID" value="AALB014705-PA"/>
    <property type="gene ID" value="AALB014705"/>
</dbReference>
<dbReference type="AlphaFoldDB" id="A0A182FYL8"/>
<proteinExistence type="predicted"/>
<accession>A0A182FYL8</accession>
<dbReference type="Proteomes" id="UP000069272">
    <property type="component" value="Chromosome X"/>
</dbReference>
<evidence type="ECO:0000313" key="1">
    <source>
        <dbReference type="EnsemblMetazoa" id="AALB014705-PA"/>
    </source>
</evidence>
<keyword evidence="2" id="KW-1185">Reference proteome</keyword>
<protein>
    <submittedName>
        <fullName evidence="1">Uncharacterized protein</fullName>
    </submittedName>
</protein>